<dbReference type="EMBL" id="LUTY01002674">
    <property type="protein sequence ID" value="OAD19763.1"/>
    <property type="molecule type" value="Genomic_DNA"/>
</dbReference>
<accession>A0A176RVH5</accession>
<comment type="caution">
    <text evidence="2">The sequence shown here is derived from an EMBL/GenBank/DDBJ whole genome shotgun (WGS) entry which is preliminary data.</text>
</comment>
<dbReference type="Pfam" id="PF03781">
    <property type="entry name" value="FGE-sulfatase"/>
    <property type="match status" value="1"/>
</dbReference>
<dbReference type="AlphaFoldDB" id="A0A176RVH5"/>
<dbReference type="InterPro" id="IPR016187">
    <property type="entry name" value="CTDL_fold"/>
</dbReference>
<evidence type="ECO:0000259" key="1">
    <source>
        <dbReference type="Pfam" id="PF03781"/>
    </source>
</evidence>
<sequence>MLGVLIWFGDRYQPKPKFESPTIQEESHYSSSESQNFWQANKKVFQDRLKDGSLGPEMVRIPAGRFRMGDIQGGGHDDEKPIHEVSVSAFAMAKYEVTFAEYDKFAEATGREKPDDEGWGRGNRPVINVSWHDANAYAEWLSEQTGKQYRLPTEAQWEYGARAGTETQYWWGNEIGSNRANCDGCGSRWDDKQTAPVGSFAPNPFGLYDTAGNIWEWTCSEYESPYSGKEQFFVKNINKINRLSLRGGSWGGDTAWMRSANRDGRGPANRSDRVGLRLARL</sequence>
<dbReference type="InterPro" id="IPR042095">
    <property type="entry name" value="SUMF_sf"/>
</dbReference>
<dbReference type="Gene3D" id="3.90.1580.10">
    <property type="entry name" value="paralog of FGE (formylglycine-generating enzyme)"/>
    <property type="match status" value="1"/>
</dbReference>
<dbReference type="InterPro" id="IPR051043">
    <property type="entry name" value="Sulfatase_Mod_Factor_Kinase"/>
</dbReference>
<keyword evidence="3" id="KW-1185">Reference proteome</keyword>
<keyword evidence="2" id="KW-0808">Transferase</keyword>
<dbReference type="SUPFAM" id="SSF56436">
    <property type="entry name" value="C-type lectin-like"/>
    <property type="match status" value="1"/>
</dbReference>
<gene>
    <name evidence="2" type="ORF">THIOM_004582</name>
</gene>
<evidence type="ECO:0000313" key="2">
    <source>
        <dbReference type="EMBL" id="OAD19763.1"/>
    </source>
</evidence>
<organism evidence="2 3">
    <name type="scientific">Candidatus Thiomargarita nelsonii</name>
    <dbReference type="NCBI Taxonomy" id="1003181"/>
    <lineage>
        <taxon>Bacteria</taxon>
        <taxon>Pseudomonadati</taxon>
        <taxon>Pseudomonadota</taxon>
        <taxon>Gammaproteobacteria</taxon>
        <taxon>Thiotrichales</taxon>
        <taxon>Thiotrichaceae</taxon>
        <taxon>Thiomargarita</taxon>
    </lineage>
</organism>
<dbReference type="PATRIC" id="fig|1003181.4.peg.6038"/>
<dbReference type="Proteomes" id="UP000076962">
    <property type="component" value="Unassembled WGS sequence"/>
</dbReference>
<proteinExistence type="predicted"/>
<keyword evidence="2" id="KW-0723">Serine/threonine-protein kinase</keyword>
<dbReference type="GO" id="GO:0004674">
    <property type="term" value="F:protein serine/threonine kinase activity"/>
    <property type="evidence" value="ECO:0007669"/>
    <property type="project" value="UniProtKB-KW"/>
</dbReference>
<protein>
    <submittedName>
        <fullName evidence="2">Serine/threonine protein kinase</fullName>
    </submittedName>
</protein>
<dbReference type="GO" id="GO:0120147">
    <property type="term" value="F:formylglycine-generating oxidase activity"/>
    <property type="evidence" value="ECO:0007669"/>
    <property type="project" value="TreeGrafter"/>
</dbReference>
<evidence type="ECO:0000313" key="3">
    <source>
        <dbReference type="Proteomes" id="UP000076962"/>
    </source>
</evidence>
<feature type="domain" description="Sulfatase-modifying factor enzyme-like" evidence="1">
    <location>
        <begin position="56"/>
        <end position="280"/>
    </location>
</feature>
<dbReference type="PANTHER" id="PTHR23150:SF35">
    <property type="entry name" value="BLL6746 PROTEIN"/>
    <property type="match status" value="1"/>
</dbReference>
<dbReference type="PANTHER" id="PTHR23150">
    <property type="entry name" value="SULFATASE MODIFYING FACTOR 1, 2"/>
    <property type="match status" value="1"/>
</dbReference>
<reference evidence="2 3" key="1">
    <citation type="submission" date="2016-05" db="EMBL/GenBank/DDBJ databases">
        <title>Single-cell genome of chain-forming Candidatus Thiomargarita nelsonii and comparison to other large sulfur-oxidizing bacteria.</title>
        <authorList>
            <person name="Winkel M."/>
            <person name="Salman V."/>
            <person name="Woyke T."/>
            <person name="Schulz-Vogt H."/>
            <person name="Richter M."/>
            <person name="Flood B."/>
            <person name="Bailey J."/>
            <person name="Amann R."/>
            <person name="Mussmann M."/>
        </authorList>
    </citation>
    <scope>NUCLEOTIDE SEQUENCE [LARGE SCALE GENOMIC DNA]</scope>
    <source>
        <strain evidence="2 3">THI036</strain>
    </source>
</reference>
<keyword evidence="2" id="KW-0418">Kinase</keyword>
<dbReference type="InterPro" id="IPR005532">
    <property type="entry name" value="SUMF_dom"/>
</dbReference>
<name>A0A176RVH5_9GAMM</name>